<organism evidence="4 5">
    <name type="scientific">Phytophthora palmivora</name>
    <dbReference type="NCBI Taxonomy" id="4796"/>
    <lineage>
        <taxon>Eukaryota</taxon>
        <taxon>Sar</taxon>
        <taxon>Stramenopiles</taxon>
        <taxon>Oomycota</taxon>
        <taxon>Peronosporomycetes</taxon>
        <taxon>Peronosporales</taxon>
        <taxon>Peronosporaceae</taxon>
        <taxon>Phytophthora</taxon>
    </lineage>
</organism>
<comment type="caution">
    <text evidence="4">The sequence shown here is derived from an EMBL/GenBank/DDBJ whole genome shotgun (WGS) entry which is preliminary data.</text>
</comment>
<dbReference type="Gene3D" id="3.40.50.1110">
    <property type="entry name" value="SGNH hydrolase"/>
    <property type="match status" value="1"/>
</dbReference>
<accession>A0A2P4WWL6</accession>
<dbReference type="InterPro" id="IPR036514">
    <property type="entry name" value="SGNH_hydro_sf"/>
</dbReference>
<gene>
    <name evidence="4" type="ORF">PHPALM_37761</name>
</gene>
<evidence type="ECO:0000256" key="2">
    <source>
        <dbReference type="SAM" id="Phobius"/>
    </source>
</evidence>
<dbReference type="SUPFAM" id="SSF52266">
    <property type="entry name" value="SGNH hydrolase"/>
    <property type="match status" value="1"/>
</dbReference>
<reference evidence="4 5" key="1">
    <citation type="journal article" date="2017" name="Genome Biol. Evol.">
        <title>Phytophthora megakarya and P. palmivora, closely related causal agents of cacao black pod rot, underwent increases in genome sizes and gene numbers by different mechanisms.</title>
        <authorList>
            <person name="Ali S.S."/>
            <person name="Shao J."/>
            <person name="Lary D.J."/>
            <person name="Kronmiller B."/>
            <person name="Shen D."/>
            <person name="Strem M.D."/>
            <person name="Amoako-Attah I."/>
            <person name="Akrofi A.Y."/>
            <person name="Begoude B.A."/>
            <person name="Ten Hoopen G.M."/>
            <person name="Coulibaly K."/>
            <person name="Kebe B.I."/>
            <person name="Melnick R.L."/>
            <person name="Guiltinan M.J."/>
            <person name="Tyler B.M."/>
            <person name="Meinhardt L.W."/>
            <person name="Bailey B.A."/>
        </authorList>
    </citation>
    <scope>NUCLEOTIDE SEQUENCE [LARGE SCALE GENOMIC DNA]</scope>
    <source>
        <strain evidence="5">sbr112.9</strain>
    </source>
</reference>
<keyword evidence="1" id="KW-0378">Hydrolase</keyword>
<sequence length="322" mass="36348">MIIDEHVKSGPITKAQPLRSVKKHYKVYYYIAILSVLVVAALVAILLILPQRFDDDSSSGDNSTQTHQRVVERPLFLFVGDSLTEQGIDPSVNGWITLLQYQYSRSCDIITRGLSGYNTRWYLKYAMPIILEEIYSRAYTPTFITVWLGTNDHALANGSDPERHVPLDQYKTNLIRIIRGFQAFAPDSNFFLITPSHIDDSVREKYAADRSDEKRGLADRTNAMAREYAKACVETAIYLDIPVFDLHTYFNVMSEATRNAFLIDGLHLNSKGNRIVSDQVIGMIESNFPEVSTRLQTLAYPPSKTCVEEDPWIPDPADAASG</sequence>
<dbReference type="Proteomes" id="UP000237271">
    <property type="component" value="Unassembled WGS sequence"/>
</dbReference>
<keyword evidence="2" id="KW-1133">Transmembrane helix</keyword>
<keyword evidence="2" id="KW-0812">Transmembrane</keyword>
<dbReference type="AlphaFoldDB" id="A0A2P4WWL6"/>
<feature type="domain" description="SGNH hydrolase-type esterase" evidence="3">
    <location>
        <begin position="78"/>
        <end position="275"/>
    </location>
</feature>
<dbReference type="EMBL" id="NCKW01020564">
    <property type="protein sequence ID" value="POM57695.1"/>
    <property type="molecule type" value="Genomic_DNA"/>
</dbReference>
<evidence type="ECO:0000259" key="3">
    <source>
        <dbReference type="Pfam" id="PF13472"/>
    </source>
</evidence>
<dbReference type="Pfam" id="PF13472">
    <property type="entry name" value="Lipase_GDSL_2"/>
    <property type="match status" value="1"/>
</dbReference>
<dbReference type="PANTHER" id="PTHR14209:SF19">
    <property type="entry name" value="ISOAMYL ACETATE-HYDROLYZING ESTERASE 1 HOMOLOG"/>
    <property type="match status" value="1"/>
</dbReference>
<keyword evidence="5" id="KW-1185">Reference proteome</keyword>
<dbReference type="PANTHER" id="PTHR14209">
    <property type="entry name" value="ISOAMYL ACETATE-HYDROLYZING ESTERASE 1"/>
    <property type="match status" value="1"/>
</dbReference>
<protein>
    <submittedName>
        <fullName evidence="4">Isoamyl acetate-hydrolyzing esterase</fullName>
    </submittedName>
</protein>
<dbReference type="FunFam" id="3.40.50.1110:FF:000002">
    <property type="entry name" value="isoamyl acetate-hydrolyzing esterase 1 homolog"/>
    <property type="match status" value="1"/>
</dbReference>
<dbReference type="OrthoDB" id="671439at2759"/>
<proteinExistence type="predicted"/>
<feature type="transmembrane region" description="Helical" evidence="2">
    <location>
        <begin position="27"/>
        <end position="49"/>
    </location>
</feature>
<evidence type="ECO:0000256" key="1">
    <source>
        <dbReference type="ARBA" id="ARBA00022801"/>
    </source>
</evidence>
<keyword evidence="2" id="KW-0472">Membrane</keyword>
<evidence type="ECO:0000313" key="4">
    <source>
        <dbReference type="EMBL" id="POM57695.1"/>
    </source>
</evidence>
<evidence type="ECO:0000313" key="5">
    <source>
        <dbReference type="Proteomes" id="UP000237271"/>
    </source>
</evidence>
<dbReference type="GO" id="GO:0016787">
    <property type="term" value="F:hydrolase activity"/>
    <property type="evidence" value="ECO:0007669"/>
    <property type="project" value="UniProtKB-KW"/>
</dbReference>
<dbReference type="CDD" id="cd01838">
    <property type="entry name" value="Isoamyl_acetate_hydrolase_like"/>
    <property type="match status" value="1"/>
</dbReference>
<dbReference type="InterPro" id="IPR045136">
    <property type="entry name" value="Iah1-like"/>
</dbReference>
<name>A0A2P4WWL6_9STRA</name>
<dbReference type="InterPro" id="IPR013830">
    <property type="entry name" value="SGNH_hydro"/>
</dbReference>